<keyword evidence="10" id="KW-1133">Transmembrane helix</keyword>
<dbReference type="Gene3D" id="1.10.510.10">
    <property type="entry name" value="Transferase(Phosphotransferase) domain 1"/>
    <property type="match status" value="1"/>
</dbReference>
<feature type="binding site" evidence="7">
    <location>
        <position position="1195"/>
    </location>
    <ligand>
        <name>ATP</name>
        <dbReference type="ChEBI" id="CHEBI:30616"/>
    </ligand>
</feature>
<proteinExistence type="inferred from homology"/>
<dbReference type="InterPro" id="IPR045801">
    <property type="entry name" value="MEKK4_N"/>
</dbReference>
<evidence type="ECO:0000256" key="6">
    <source>
        <dbReference type="ARBA" id="ARBA00022840"/>
    </source>
</evidence>
<evidence type="ECO:0000256" key="9">
    <source>
        <dbReference type="SAM" id="MobiDB-lite"/>
    </source>
</evidence>
<dbReference type="GO" id="GO:0000165">
    <property type="term" value="P:MAPK cascade"/>
    <property type="evidence" value="ECO:0007669"/>
    <property type="project" value="InterPro"/>
</dbReference>
<keyword evidence="10" id="KW-0812">Transmembrane</keyword>
<dbReference type="PANTHER" id="PTHR48016:SF32">
    <property type="entry name" value="MITOGEN-ACTIVATED PROTEIN KINASE KINASE KINASE 4"/>
    <property type="match status" value="1"/>
</dbReference>
<reference evidence="13" key="1">
    <citation type="submission" date="2023-03" db="UniProtKB">
        <authorList>
            <consortium name="WormBaseParasite"/>
        </authorList>
    </citation>
    <scope>IDENTIFICATION</scope>
</reference>
<accession>A0A9J2PS21</accession>
<dbReference type="InterPro" id="IPR017441">
    <property type="entry name" value="Protein_kinase_ATP_BS"/>
</dbReference>
<keyword evidence="10" id="KW-0472">Membrane</keyword>
<keyword evidence="8" id="KW-0175">Coiled coil</keyword>
<evidence type="ECO:0000313" key="12">
    <source>
        <dbReference type="Proteomes" id="UP000036681"/>
    </source>
</evidence>
<dbReference type="GO" id="GO:0005524">
    <property type="term" value="F:ATP binding"/>
    <property type="evidence" value="ECO:0007669"/>
    <property type="project" value="UniProtKB-UniRule"/>
</dbReference>
<dbReference type="WBParaSite" id="ALUE_0001287001-mRNA-1">
    <property type="protein sequence ID" value="ALUE_0001287001-mRNA-1"/>
    <property type="gene ID" value="ALUE_0001287001"/>
</dbReference>
<name>A0A9J2PS21_ASCLU</name>
<dbReference type="PANTHER" id="PTHR48016">
    <property type="entry name" value="MAP KINASE KINASE KINASE SSK2-RELATED-RELATED"/>
    <property type="match status" value="1"/>
</dbReference>
<feature type="domain" description="Protein kinase" evidence="11">
    <location>
        <begin position="1166"/>
        <end position="1460"/>
    </location>
</feature>
<comment type="similarity">
    <text evidence="1">Belongs to the protein kinase superfamily. STE Ser/Thr protein kinase family. MAP kinase kinase kinase subfamily.</text>
</comment>
<evidence type="ECO:0000256" key="1">
    <source>
        <dbReference type="ARBA" id="ARBA00006529"/>
    </source>
</evidence>
<dbReference type="Pfam" id="PF19431">
    <property type="entry name" value="MEKK4_N"/>
    <property type="match status" value="1"/>
</dbReference>
<feature type="coiled-coil region" evidence="8">
    <location>
        <begin position="1117"/>
        <end position="1144"/>
    </location>
</feature>
<evidence type="ECO:0000256" key="8">
    <source>
        <dbReference type="SAM" id="Coils"/>
    </source>
</evidence>
<sequence>MRRSHSLPYVVFSNAAVDDDYTRSEPMHHRLNRRAKLSISRPTYRGRFSLSKVQKAVRVDEIHSAQRTRHSSSRSRTSRAHIFDSNNVLEEECAPYSCLTVERDSGVPASAAIRTSSPSAPHGFPKDLVASAADRNEFHRRLQCLVTLNTSAKLTRISEPSTIESIRKHSRQVYLIGRKNEKHKLGDVLWLHLQALTAGRPMKSLLEQQCSTREHDRYIMECREKQKVVLEEIRTFHLSDSDNIDVGSPLTELACRDAMKAKLKIVRALLDKYERFEALFPDSATMTKMVSIDTVLRDRIALLYMWHNITIDLYARIREVGVILGMHKEDGMTRRSSMLLSPNPVSSDSSAMSSCALSWPTLDDPGDENTAEMSVKTRKASGASVLSVTGSPRNSNVRTSTSSDLPALLGQPESLYTAFVSKSLRLKGMRRVLMRLESVCATTVKKAVALLQKPPSSYAEAAGASRPYILNRYMPLTADNYLNGMLKDLNYQKLRERFGENVRHSVHHEEFIEMGLPSFDNLFFFLVRVPLDLRERFGENVRHSVHHEEFIEMGLPSFDNLFFFLVRVPLDLVIEDCHDCLGAAIVVKHKYIALVQLAGLDNETLLNSLAAFEDHLGDVFKSYLNCVRDWARMEARMEGDGAEWTEKVVQNLLTEWTLAKRFAINVICGESEVAHRFCVIGIDLLRKMVNDFLSEKETVLEECRSEFETTPLGLDSLDLQQSPRKQSSQIFVACRHFKSLVGQLRDRSLRALTFARSILTDVEMCALYRIKTSQARALLYQLYLTSHSLVNLPNLADKYVVFCNKSASGNVDFVQVLLNVTCSRNENELPSHISKCDGYVLVFPVQSPDGFTCESWRGARLEVTLDADTEMSLRYLNIPYGISLIALNGTSLPYMRRLLEKNVNTSGGGLLEIIEEQFSCHEIISNHVERLKEEAMQTCRILWTDLAAGMADEVLDGRLLASLDSNELESVRATLLQAYNLAFEYHRELYRILPRLARRKFAEETVNWAKQWYTFVTSFVHHGDGTIPLWSVQSFQFLTLASDPQLTSQLADPLYQDLVTTIDSCVKHIIGGGSCDSGVANGEYFDDEHFTGSTPPRSTSVGHMQPTQDALSRSQRIQACVNSIDEMRNKRLEAENKIGRVTAEGRSALSLTTYFDPKKRAPFEWQRLEKKIGSGKFGTVYVVMNLTEQCLMAMKQIRIERNHKALHALVDEVENLRSLDHPNLVKYYAVEVHREELLIFMEYCPEGTLESVCREGLLDMRCVRRYTHYLLKGVEYIHNKMIIHRDIKRKLAHCYWGLVCCRIICGIVFVNGLFLCVFFLGQKDVLKLGDFGSSVRLRGGTTACGEVAEWVGTPAYMAPEVQTLGGKVDMGGKEELIGYGRAADVWSVGCVVLEMCTGKPPWHECEAVVQIVFRVGSGMRPTIPQRVQADTACYSFLDMCFQTDPRKRATAEQLRQHPFANIKVTSAKNLNR</sequence>
<evidence type="ECO:0000256" key="5">
    <source>
        <dbReference type="ARBA" id="ARBA00022777"/>
    </source>
</evidence>
<evidence type="ECO:0000313" key="13">
    <source>
        <dbReference type="WBParaSite" id="ALUE_0001287001-mRNA-1"/>
    </source>
</evidence>
<dbReference type="InterPro" id="IPR000719">
    <property type="entry name" value="Prot_kinase_dom"/>
</dbReference>
<keyword evidence="6 7" id="KW-0067">ATP-binding</keyword>
<keyword evidence="3" id="KW-0808">Transferase</keyword>
<evidence type="ECO:0000256" key="4">
    <source>
        <dbReference type="ARBA" id="ARBA00022741"/>
    </source>
</evidence>
<protein>
    <submittedName>
        <fullName evidence="13">Protein kinase domain-containing protein</fullName>
    </submittedName>
</protein>
<keyword evidence="4 7" id="KW-0547">Nucleotide-binding</keyword>
<dbReference type="Proteomes" id="UP000036681">
    <property type="component" value="Unplaced"/>
</dbReference>
<dbReference type="PROSITE" id="PS50011">
    <property type="entry name" value="PROTEIN_KINASE_DOM"/>
    <property type="match status" value="1"/>
</dbReference>
<evidence type="ECO:0000256" key="10">
    <source>
        <dbReference type="SAM" id="Phobius"/>
    </source>
</evidence>
<dbReference type="InterPro" id="IPR011009">
    <property type="entry name" value="Kinase-like_dom_sf"/>
</dbReference>
<dbReference type="InterPro" id="IPR050538">
    <property type="entry name" value="MAP_kinase_kinase_kinase"/>
</dbReference>
<keyword evidence="5" id="KW-0418">Kinase</keyword>
<dbReference type="Pfam" id="PF00069">
    <property type="entry name" value="Pkinase"/>
    <property type="match status" value="1"/>
</dbReference>
<evidence type="ECO:0000256" key="3">
    <source>
        <dbReference type="ARBA" id="ARBA00022679"/>
    </source>
</evidence>
<organism evidence="12 13">
    <name type="scientific">Ascaris lumbricoides</name>
    <name type="common">Giant roundworm</name>
    <dbReference type="NCBI Taxonomy" id="6252"/>
    <lineage>
        <taxon>Eukaryota</taxon>
        <taxon>Metazoa</taxon>
        <taxon>Ecdysozoa</taxon>
        <taxon>Nematoda</taxon>
        <taxon>Chromadorea</taxon>
        <taxon>Rhabditida</taxon>
        <taxon>Spirurina</taxon>
        <taxon>Ascaridomorpha</taxon>
        <taxon>Ascaridoidea</taxon>
        <taxon>Ascarididae</taxon>
        <taxon>Ascaris</taxon>
    </lineage>
</organism>
<evidence type="ECO:0000256" key="7">
    <source>
        <dbReference type="PROSITE-ProRule" id="PRU10141"/>
    </source>
</evidence>
<dbReference type="SUPFAM" id="SSF56112">
    <property type="entry name" value="Protein kinase-like (PK-like)"/>
    <property type="match status" value="1"/>
</dbReference>
<keyword evidence="12" id="KW-1185">Reference proteome</keyword>
<feature type="transmembrane region" description="Helical" evidence="10">
    <location>
        <begin position="1295"/>
        <end position="1320"/>
    </location>
</feature>
<feature type="compositionally biased region" description="Polar residues" evidence="9">
    <location>
        <begin position="384"/>
        <end position="404"/>
    </location>
</feature>
<evidence type="ECO:0000256" key="2">
    <source>
        <dbReference type="ARBA" id="ARBA00022527"/>
    </source>
</evidence>
<feature type="region of interest" description="Disordered" evidence="9">
    <location>
        <begin position="360"/>
        <end position="404"/>
    </location>
</feature>
<keyword evidence="2" id="KW-0723">Serine/threonine-protein kinase</keyword>
<evidence type="ECO:0000259" key="11">
    <source>
        <dbReference type="PROSITE" id="PS50011"/>
    </source>
</evidence>
<dbReference type="GO" id="GO:0004674">
    <property type="term" value="F:protein serine/threonine kinase activity"/>
    <property type="evidence" value="ECO:0007669"/>
    <property type="project" value="UniProtKB-KW"/>
</dbReference>
<dbReference type="PROSITE" id="PS00107">
    <property type="entry name" value="PROTEIN_KINASE_ATP"/>
    <property type="match status" value="1"/>
</dbReference>